<gene>
    <name evidence="9" type="ORF">Fcan01_18955</name>
</gene>
<keyword evidence="4" id="KW-1015">Disulfide bond</keyword>
<dbReference type="InterPro" id="IPR051940">
    <property type="entry name" value="Chitin_bind-dev_reg"/>
</dbReference>
<keyword evidence="3" id="KW-0677">Repeat</keyword>
<dbReference type="Proteomes" id="UP000198287">
    <property type="component" value="Unassembled WGS sequence"/>
</dbReference>
<feature type="domain" description="Chitin-binding type-2" evidence="8">
    <location>
        <begin position="26"/>
        <end position="81"/>
    </location>
</feature>
<protein>
    <submittedName>
        <fullName evidence="9">Endochitinase</fullName>
    </submittedName>
</protein>
<organism evidence="9 10">
    <name type="scientific">Folsomia candida</name>
    <name type="common">Springtail</name>
    <dbReference type="NCBI Taxonomy" id="158441"/>
    <lineage>
        <taxon>Eukaryota</taxon>
        <taxon>Metazoa</taxon>
        <taxon>Ecdysozoa</taxon>
        <taxon>Arthropoda</taxon>
        <taxon>Hexapoda</taxon>
        <taxon>Collembola</taxon>
        <taxon>Entomobryomorpha</taxon>
        <taxon>Isotomoidea</taxon>
        <taxon>Isotomidae</taxon>
        <taxon>Proisotominae</taxon>
        <taxon>Folsomia</taxon>
    </lineage>
</organism>
<keyword evidence="10" id="KW-1185">Reference proteome</keyword>
<dbReference type="GO" id="GO:0008061">
    <property type="term" value="F:chitin binding"/>
    <property type="evidence" value="ECO:0007669"/>
    <property type="project" value="UniProtKB-KW"/>
</dbReference>
<feature type="region of interest" description="Disordered" evidence="6">
    <location>
        <begin position="81"/>
        <end position="100"/>
    </location>
</feature>
<dbReference type="PANTHER" id="PTHR23301">
    <property type="entry name" value="CHITIN BINDING PERITROPHIN-A"/>
    <property type="match status" value="1"/>
</dbReference>
<dbReference type="EMBL" id="LNIX01000016">
    <property type="protein sequence ID" value="OXA46163.1"/>
    <property type="molecule type" value="Genomic_DNA"/>
</dbReference>
<keyword evidence="5" id="KW-0325">Glycoprotein</keyword>
<evidence type="ECO:0000256" key="6">
    <source>
        <dbReference type="SAM" id="MobiDB-lite"/>
    </source>
</evidence>
<name>A0A226DLR3_FOLCA</name>
<dbReference type="OrthoDB" id="6020543at2759"/>
<feature type="compositionally biased region" description="Low complexity" evidence="6">
    <location>
        <begin position="89"/>
        <end position="98"/>
    </location>
</feature>
<proteinExistence type="predicted"/>
<dbReference type="PANTHER" id="PTHR23301:SF0">
    <property type="entry name" value="CHITIN-BINDING TYPE-2 DOMAIN-CONTAINING PROTEIN-RELATED"/>
    <property type="match status" value="1"/>
</dbReference>
<feature type="chain" id="PRO_5012172076" evidence="7">
    <location>
        <begin position="26"/>
        <end position="256"/>
    </location>
</feature>
<evidence type="ECO:0000256" key="1">
    <source>
        <dbReference type="ARBA" id="ARBA00022669"/>
    </source>
</evidence>
<evidence type="ECO:0000256" key="3">
    <source>
        <dbReference type="ARBA" id="ARBA00022737"/>
    </source>
</evidence>
<dbReference type="Pfam" id="PF01607">
    <property type="entry name" value="CBM_14"/>
    <property type="match status" value="1"/>
</dbReference>
<dbReference type="GO" id="GO:0005576">
    <property type="term" value="C:extracellular region"/>
    <property type="evidence" value="ECO:0007669"/>
    <property type="project" value="InterPro"/>
</dbReference>
<dbReference type="InterPro" id="IPR036508">
    <property type="entry name" value="Chitin-bd_dom_sf"/>
</dbReference>
<dbReference type="AlphaFoldDB" id="A0A226DLR3"/>
<evidence type="ECO:0000256" key="7">
    <source>
        <dbReference type="SAM" id="SignalP"/>
    </source>
</evidence>
<reference evidence="9 10" key="1">
    <citation type="submission" date="2015-12" db="EMBL/GenBank/DDBJ databases">
        <title>The genome of Folsomia candida.</title>
        <authorList>
            <person name="Faddeeva A."/>
            <person name="Derks M.F."/>
            <person name="Anvar Y."/>
            <person name="Smit S."/>
            <person name="Van Straalen N."/>
            <person name="Roelofs D."/>
        </authorList>
    </citation>
    <scope>NUCLEOTIDE SEQUENCE [LARGE SCALE GENOMIC DNA]</scope>
    <source>
        <strain evidence="9 10">VU population</strain>
        <tissue evidence="9">Whole body</tissue>
    </source>
</reference>
<dbReference type="SUPFAM" id="SSF57625">
    <property type="entry name" value="Invertebrate chitin-binding proteins"/>
    <property type="match status" value="1"/>
</dbReference>
<dbReference type="SMART" id="SM00494">
    <property type="entry name" value="ChtBD2"/>
    <property type="match status" value="1"/>
</dbReference>
<evidence type="ECO:0000313" key="10">
    <source>
        <dbReference type="Proteomes" id="UP000198287"/>
    </source>
</evidence>
<keyword evidence="2 7" id="KW-0732">Signal</keyword>
<dbReference type="PROSITE" id="PS50940">
    <property type="entry name" value="CHIT_BIND_II"/>
    <property type="match status" value="1"/>
</dbReference>
<evidence type="ECO:0000259" key="8">
    <source>
        <dbReference type="PROSITE" id="PS50940"/>
    </source>
</evidence>
<evidence type="ECO:0000256" key="4">
    <source>
        <dbReference type="ARBA" id="ARBA00023157"/>
    </source>
</evidence>
<dbReference type="Gene3D" id="2.170.140.10">
    <property type="entry name" value="Chitin binding domain"/>
    <property type="match status" value="1"/>
</dbReference>
<dbReference type="InterPro" id="IPR002557">
    <property type="entry name" value="Chitin-bd_dom"/>
</dbReference>
<evidence type="ECO:0000256" key="5">
    <source>
        <dbReference type="ARBA" id="ARBA00023180"/>
    </source>
</evidence>
<evidence type="ECO:0000313" key="9">
    <source>
        <dbReference type="EMBL" id="OXA46163.1"/>
    </source>
</evidence>
<comment type="caution">
    <text evidence="9">The sequence shown here is derived from an EMBL/GenBank/DDBJ whole genome shotgun (WGS) entry which is preliminary data.</text>
</comment>
<feature type="signal peptide" evidence="7">
    <location>
        <begin position="1"/>
        <end position="25"/>
    </location>
</feature>
<evidence type="ECO:0000256" key="2">
    <source>
        <dbReference type="ARBA" id="ARBA00022729"/>
    </source>
</evidence>
<keyword evidence="1" id="KW-0147">Chitin-binding</keyword>
<sequence>MDFSTKVSHFFFMAVFLAVSDCSNGQEICNDGAEFWPHPDCKFYYHCSGGVPVLRECPPTLYGNQNLVVCDHPLNVPECVGGTRPPPSTTTTRPTTTTEAPHHQIIRIRRPSTNTAITVEERKLDNGTILHTASFGGVGCSDTAQIWKMVHIEGTNTTMFLSALSGGGIDMFQYAMFSEYGIRVPFLYNIDDTYYNPYWILHPVPGQPSTRVVLQSLAYTDMDTVMAYDPAAGFYDLSLLPLNSSDPSQWFDLEWC</sequence>
<accession>A0A226DLR3</accession>